<evidence type="ECO:0000256" key="2">
    <source>
        <dbReference type="ARBA" id="ARBA00023043"/>
    </source>
</evidence>
<evidence type="ECO:0000313" key="5">
    <source>
        <dbReference type="EMBL" id="KAK3767956.1"/>
    </source>
</evidence>
<dbReference type="PANTHER" id="PTHR24171:SF8">
    <property type="entry name" value="BRCA1-ASSOCIATED RING DOMAIN PROTEIN 1"/>
    <property type="match status" value="1"/>
</dbReference>
<sequence>MLSLSVFGHVDTSSSGRKQRERSFDRPYRRESLSRYLQYLQQQQKEQQYRHHQHRKQQQQQQQQQRQHQALWPPDRSGQPMKSPCDARSEAVTFLGLLRHEEERLVERTKQLVRRDRAFIQEVFTSMVDEWTPLHACTLRGARKLVKVALKAGVDPDLEMGVPEGLPGRCAPLHLAAYRGDVSILQLLVQNGAQLDKRDNLNRTPLYYAVQRRNTLAARKLIKYGADFSALSADERDFFKEDISKRGTAAVLCIPVPVRHGSQKHKHHENYHSSSGGSSTHNTSTTTSSSGYHHRHQQHRSSSSSGGGGGTSLKYKVDS</sequence>
<dbReference type="InterPro" id="IPR002110">
    <property type="entry name" value="Ankyrin_rpt"/>
</dbReference>
<dbReference type="PANTHER" id="PTHR24171">
    <property type="entry name" value="ANKYRIN REPEAT DOMAIN-CONTAINING PROTEIN 39-RELATED"/>
    <property type="match status" value="1"/>
</dbReference>
<feature type="compositionally biased region" description="Low complexity" evidence="4">
    <location>
        <begin position="58"/>
        <end position="69"/>
    </location>
</feature>
<proteinExistence type="predicted"/>
<dbReference type="AlphaFoldDB" id="A0AAE1DEV3"/>
<dbReference type="SMART" id="SM00248">
    <property type="entry name" value="ANK"/>
    <property type="match status" value="3"/>
</dbReference>
<name>A0AAE1DEV3_9GAST</name>
<dbReference type="GO" id="GO:0085020">
    <property type="term" value="P:protein K6-linked ubiquitination"/>
    <property type="evidence" value="ECO:0007669"/>
    <property type="project" value="TreeGrafter"/>
</dbReference>
<evidence type="ECO:0000313" key="6">
    <source>
        <dbReference type="Proteomes" id="UP001283361"/>
    </source>
</evidence>
<keyword evidence="1" id="KW-0677">Repeat</keyword>
<dbReference type="EMBL" id="JAWDGP010004092">
    <property type="protein sequence ID" value="KAK3767956.1"/>
    <property type="molecule type" value="Genomic_DNA"/>
</dbReference>
<evidence type="ECO:0000256" key="4">
    <source>
        <dbReference type="SAM" id="MobiDB-lite"/>
    </source>
</evidence>
<feature type="region of interest" description="Disordered" evidence="4">
    <location>
        <begin position="260"/>
        <end position="319"/>
    </location>
</feature>
<keyword evidence="6" id="KW-1185">Reference proteome</keyword>
<feature type="compositionally biased region" description="Low complexity" evidence="4">
    <location>
        <begin position="272"/>
        <end position="291"/>
    </location>
</feature>
<reference evidence="5" key="1">
    <citation type="journal article" date="2023" name="G3 (Bethesda)">
        <title>A reference genome for the long-term kleptoplast-retaining sea slug Elysia crispata morphotype clarki.</title>
        <authorList>
            <person name="Eastman K.E."/>
            <person name="Pendleton A.L."/>
            <person name="Shaikh M.A."/>
            <person name="Suttiyut T."/>
            <person name="Ogas R."/>
            <person name="Tomko P."/>
            <person name="Gavelis G."/>
            <person name="Widhalm J.R."/>
            <person name="Wisecaver J.H."/>
        </authorList>
    </citation>
    <scope>NUCLEOTIDE SEQUENCE</scope>
    <source>
        <strain evidence="5">ECLA1</strain>
    </source>
</reference>
<dbReference type="SUPFAM" id="SSF48403">
    <property type="entry name" value="Ankyrin repeat"/>
    <property type="match status" value="1"/>
</dbReference>
<dbReference type="GO" id="GO:0070531">
    <property type="term" value="C:BRCA1-A complex"/>
    <property type="evidence" value="ECO:0007669"/>
    <property type="project" value="TreeGrafter"/>
</dbReference>
<dbReference type="Gene3D" id="1.25.40.20">
    <property type="entry name" value="Ankyrin repeat-containing domain"/>
    <property type="match status" value="2"/>
</dbReference>
<evidence type="ECO:0000256" key="1">
    <source>
        <dbReference type="ARBA" id="ARBA00022737"/>
    </source>
</evidence>
<dbReference type="GO" id="GO:0004842">
    <property type="term" value="F:ubiquitin-protein transferase activity"/>
    <property type="evidence" value="ECO:0007669"/>
    <property type="project" value="TreeGrafter"/>
</dbReference>
<accession>A0AAE1DEV3</accession>
<evidence type="ECO:0000256" key="3">
    <source>
        <dbReference type="PROSITE-ProRule" id="PRU00023"/>
    </source>
</evidence>
<organism evidence="5 6">
    <name type="scientific">Elysia crispata</name>
    <name type="common">lettuce slug</name>
    <dbReference type="NCBI Taxonomy" id="231223"/>
    <lineage>
        <taxon>Eukaryota</taxon>
        <taxon>Metazoa</taxon>
        <taxon>Spiralia</taxon>
        <taxon>Lophotrochozoa</taxon>
        <taxon>Mollusca</taxon>
        <taxon>Gastropoda</taxon>
        <taxon>Heterobranchia</taxon>
        <taxon>Euthyneura</taxon>
        <taxon>Panpulmonata</taxon>
        <taxon>Sacoglossa</taxon>
        <taxon>Placobranchoidea</taxon>
        <taxon>Plakobranchidae</taxon>
        <taxon>Elysia</taxon>
    </lineage>
</organism>
<dbReference type="Proteomes" id="UP001283361">
    <property type="component" value="Unassembled WGS sequence"/>
</dbReference>
<dbReference type="Pfam" id="PF12796">
    <property type="entry name" value="Ank_2"/>
    <property type="match status" value="1"/>
</dbReference>
<feature type="region of interest" description="Disordered" evidence="4">
    <location>
        <begin position="1"/>
        <end position="27"/>
    </location>
</feature>
<dbReference type="GO" id="GO:0031436">
    <property type="term" value="C:BRCA1-BARD1 complex"/>
    <property type="evidence" value="ECO:0007669"/>
    <property type="project" value="TreeGrafter"/>
</dbReference>
<gene>
    <name evidence="5" type="ORF">RRG08_049512</name>
</gene>
<feature type="region of interest" description="Disordered" evidence="4">
    <location>
        <begin position="44"/>
        <end position="85"/>
    </location>
</feature>
<feature type="repeat" description="ANK" evidence="3">
    <location>
        <begin position="168"/>
        <end position="200"/>
    </location>
</feature>
<dbReference type="PROSITE" id="PS50088">
    <property type="entry name" value="ANK_REPEAT"/>
    <property type="match status" value="2"/>
</dbReference>
<dbReference type="InterPro" id="IPR036770">
    <property type="entry name" value="Ankyrin_rpt-contain_sf"/>
</dbReference>
<feature type="repeat" description="ANK" evidence="3">
    <location>
        <begin position="201"/>
        <end position="233"/>
    </location>
</feature>
<dbReference type="PROSITE" id="PS50297">
    <property type="entry name" value="ANK_REP_REGION"/>
    <property type="match status" value="2"/>
</dbReference>
<comment type="caution">
    <text evidence="5">The sequence shown here is derived from an EMBL/GenBank/DDBJ whole genome shotgun (WGS) entry which is preliminary data.</text>
</comment>
<protein>
    <submittedName>
        <fullName evidence="5">Uncharacterized protein</fullName>
    </submittedName>
</protein>
<keyword evidence="2 3" id="KW-0040">ANK repeat</keyword>